<keyword evidence="12" id="KW-0472">Membrane</keyword>
<dbReference type="Pfam" id="PF00912">
    <property type="entry name" value="Transgly"/>
    <property type="match status" value="1"/>
</dbReference>
<protein>
    <submittedName>
        <fullName evidence="19">Uncharacterized protein</fullName>
    </submittedName>
</protein>
<evidence type="ECO:0000256" key="16">
    <source>
        <dbReference type="ARBA" id="ARBA00049902"/>
    </source>
</evidence>
<evidence type="ECO:0000256" key="11">
    <source>
        <dbReference type="ARBA" id="ARBA00022984"/>
    </source>
</evidence>
<dbReference type="GO" id="GO:0009002">
    <property type="term" value="F:serine-type D-Ala-D-Ala carboxypeptidase activity"/>
    <property type="evidence" value="ECO:0007669"/>
    <property type="project" value="UniProtKB-EC"/>
</dbReference>
<evidence type="ECO:0000256" key="3">
    <source>
        <dbReference type="ARBA" id="ARBA00007739"/>
    </source>
</evidence>
<comment type="caution">
    <text evidence="19">The sequence shown here is derived from an EMBL/GenBank/DDBJ whole genome shotgun (WGS) entry which is preliminary data.</text>
</comment>
<feature type="domain" description="Penicillin-binding protein transpeptidase" evidence="17">
    <location>
        <begin position="341"/>
        <end position="594"/>
    </location>
</feature>
<organism evidence="19 20">
    <name type="scientific">Candidatus Woesebacteria bacterium RIFCSPHIGHO2_01_FULL_38_26b</name>
    <dbReference type="NCBI Taxonomy" id="1802491"/>
    <lineage>
        <taxon>Bacteria</taxon>
        <taxon>Candidatus Woeseibacteriota</taxon>
    </lineage>
</organism>
<comment type="subcellular location">
    <subcellularLocation>
        <location evidence="1">Cell membrane</location>
    </subcellularLocation>
</comment>
<dbReference type="SUPFAM" id="SSF56601">
    <property type="entry name" value="beta-lactamase/transpeptidase-like"/>
    <property type="match status" value="1"/>
</dbReference>
<evidence type="ECO:0000259" key="18">
    <source>
        <dbReference type="Pfam" id="PF00912"/>
    </source>
</evidence>
<dbReference type="SUPFAM" id="SSF53955">
    <property type="entry name" value="Lysozyme-like"/>
    <property type="match status" value="1"/>
</dbReference>
<proteinExistence type="inferred from homology"/>
<keyword evidence="11" id="KW-0573">Peptidoglycan synthesis</keyword>
<keyword evidence="14" id="KW-0961">Cell wall biogenesis/degradation</keyword>
<evidence type="ECO:0000256" key="15">
    <source>
        <dbReference type="ARBA" id="ARBA00034000"/>
    </source>
</evidence>
<comment type="similarity">
    <text evidence="3">In the N-terminal section; belongs to the glycosyltransferase 51 family.</text>
</comment>
<evidence type="ECO:0000313" key="19">
    <source>
        <dbReference type="EMBL" id="OGM19238.1"/>
    </source>
</evidence>
<dbReference type="GO" id="GO:0005886">
    <property type="term" value="C:plasma membrane"/>
    <property type="evidence" value="ECO:0007669"/>
    <property type="project" value="UniProtKB-SubCell"/>
</dbReference>
<keyword evidence="9" id="KW-0378">Hydrolase</keyword>
<dbReference type="InterPro" id="IPR001264">
    <property type="entry name" value="Glyco_trans_51"/>
</dbReference>
<keyword evidence="7" id="KW-0328">Glycosyltransferase</keyword>
<dbReference type="EMBL" id="MGGD01000077">
    <property type="protein sequence ID" value="OGM19238.1"/>
    <property type="molecule type" value="Genomic_DNA"/>
</dbReference>
<evidence type="ECO:0000256" key="9">
    <source>
        <dbReference type="ARBA" id="ARBA00022801"/>
    </source>
</evidence>
<evidence type="ECO:0000256" key="6">
    <source>
        <dbReference type="ARBA" id="ARBA00022670"/>
    </source>
</evidence>
<feature type="domain" description="Glycosyl transferase family 51" evidence="18">
    <location>
        <begin position="79"/>
        <end position="254"/>
    </location>
</feature>
<dbReference type="FunFam" id="1.10.3810.10:FF:000001">
    <property type="entry name" value="Penicillin-binding protein 1A"/>
    <property type="match status" value="1"/>
</dbReference>
<comment type="catalytic activity">
    <reaction evidence="16">
        <text>[GlcNAc-(1-&gt;4)-Mur2Ac(oyl-L-Ala-gamma-D-Glu-L-Lys-D-Ala-D-Ala)](n)-di-trans,octa-cis-undecaprenyl diphosphate + beta-D-GlcNAc-(1-&gt;4)-Mur2Ac(oyl-L-Ala-gamma-D-Glu-L-Lys-D-Ala-D-Ala)-di-trans,octa-cis-undecaprenyl diphosphate = [GlcNAc-(1-&gt;4)-Mur2Ac(oyl-L-Ala-gamma-D-Glu-L-Lys-D-Ala-D-Ala)](n+1)-di-trans,octa-cis-undecaprenyl diphosphate + di-trans,octa-cis-undecaprenyl diphosphate + H(+)</text>
        <dbReference type="Rhea" id="RHEA:23708"/>
        <dbReference type="Rhea" id="RHEA-COMP:9602"/>
        <dbReference type="Rhea" id="RHEA-COMP:9603"/>
        <dbReference type="ChEBI" id="CHEBI:15378"/>
        <dbReference type="ChEBI" id="CHEBI:58405"/>
        <dbReference type="ChEBI" id="CHEBI:60033"/>
        <dbReference type="ChEBI" id="CHEBI:78435"/>
        <dbReference type="EC" id="2.4.99.28"/>
    </reaction>
</comment>
<dbReference type="GO" id="GO:0008658">
    <property type="term" value="F:penicillin binding"/>
    <property type="evidence" value="ECO:0007669"/>
    <property type="project" value="InterPro"/>
</dbReference>
<evidence type="ECO:0000256" key="1">
    <source>
        <dbReference type="ARBA" id="ARBA00004236"/>
    </source>
</evidence>
<keyword evidence="10" id="KW-0133">Cell shape</keyword>
<dbReference type="InterPro" id="IPR012338">
    <property type="entry name" value="Beta-lactam/transpept-like"/>
</dbReference>
<evidence type="ECO:0000256" key="2">
    <source>
        <dbReference type="ARBA" id="ARBA00007090"/>
    </source>
</evidence>
<evidence type="ECO:0000313" key="20">
    <source>
        <dbReference type="Proteomes" id="UP000176741"/>
    </source>
</evidence>
<dbReference type="Gene3D" id="3.40.710.10">
    <property type="entry name" value="DD-peptidase/beta-lactamase superfamily"/>
    <property type="match status" value="1"/>
</dbReference>
<dbReference type="PANTHER" id="PTHR32282:SF11">
    <property type="entry name" value="PENICILLIN-BINDING PROTEIN 1B"/>
    <property type="match status" value="1"/>
</dbReference>
<dbReference type="AlphaFoldDB" id="A0A1F7XXW2"/>
<evidence type="ECO:0000259" key="17">
    <source>
        <dbReference type="Pfam" id="PF00905"/>
    </source>
</evidence>
<keyword evidence="6" id="KW-0645">Protease</keyword>
<evidence type="ECO:0000256" key="4">
    <source>
        <dbReference type="ARBA" id="ARBA00022475"/>
    </source>
</evidence>
<gene>
    <name evidence="19" type="ORF">A2771_01685</name>
</gene>
<evidence type="ECO:0000256" key="14">
    <source>
        <dbReference type="ARBA" id="ARBA00023316"/>
    </source>
</evidence>
<keyword evidence="13" id="KW-0511">Multifunctional enzyme</keyword>
<evidence type="ECO:0000256" key="5">
    <source>
        <dbReference type="ARBA" id="ARBA00022645"/>
    </source>
</evidence>
<dbReference type="InterPro" id="IPR023346">
    <property type="entry name" value="Lysozyme-like_dom_sf"/>
</dbReference>
<comment type="similarity">
    <text evidence="2">In the C-terminal section; belongs to the transpeptidase family.</text>
</comment>
<evidence type="ECO:0000256" key="13">
    <source>
        <dbReference type="ARBA" id="ARBA00023268"/>
    </source>
</evidence>
<evidence type="ECO:0000256" key="10">
    <source>
        <dbReference type="ARBA" id="ARBA00022960"/>
    </source>
</evidence>
<dbReference type="GO" id="GO:0006508">
    <property type="term" value="P:proteolysis"/>
    <property type="evidence" value="ECO:0007669"/>
    <property type="project" value="UniProtKB-KW"/>
</dbReference>
<evidence type="ECO:0000256" key="8">
    <source>
        <dbReference type="ARBA" id="ARBA00022679"/>
    </source>
</evidence>
<dbReference type="GO" id="GO:0030288">
    <property type="term" value="C:outer membrane-bounded periplasmic space"/>
    <property type="evidence" value="ECO:0007669"/>
    <property type="project" value="TreeGrafter"/>
</dbReference>
<sequence>MKKVNKKRVVKSSRQKLLKPKKASEKLKHLIRNKRSIKKLIFFGILISSFTWLFWGIPLPTRLSSDQIPVSTKVFDRTGKLIYEIYADVRSTPYELPELPQDIKDATISIEDKDFYKHYGVSFTGIARAAYKTVFRGKLQGGSTLTQQLVKNALLSPERTIRRKLREFVLTLIVETIYSKDKILELYLNQIPYGGTAYGIGAASELYFGKSAKDLNLAEATLLAGLPAAPSTFSPFGSRPELAKERQELVLKLMVADGYITTEEADKAKEEELIYAKALEFKAPHFSLWIKQELADKYGEAVVEKGGLRVTTTLDLDLQDFAQVAVASEVAKLKKQKVGNGAAIVTRPSTGEILAMVGSKDYFAEDEDGKVNIILAKRQPGSSIKPVNYALAIKDKKLTASTPLADVPTCFSVPGTTAYCPKNYDGSFHGAAQARFALGNSYNIPAVRVLALNGIEHFIDFATKMGITTFSDPSNYGLSLTLGGGEVRPIDMAEAFGVFANGGIREPLISILKVTDWRGKVLDEVKIDENKLSGERVLEPEVSFIISHILHDNNARSAAFGESSFLNVKGHPEVSVKTGTTNDRRDNWTIGYTSFALVASWVGNNDNSEMSGAVSGVSGASPIWNTIMRQVLDKAEKGEYDPEEEGHAWPRQPDGVVGANVCATTGVIPKEGDQCPTRFEYFLKDTIPSTIAGGFQDVHYDRRTGLFIDENTPPDQIEIRGQNVIYDPLGTFICLDCPVSPASQSAKISYPIIAKPSQSP</sequence>
<dbReference type="GO" id="GO:0009252">
    <property type="term" value="P:peptidoglycan biosynthetic process"/>
    <property type="evidence" value="ECO:0007669"/>
    <property type="project" value="UniProtKB-KW"/>
</dbReference>
<comment type="catalytic activity">
    <reaction evidence="15">
        <text>Preferential cleavage: (Ac)2-L-Lys-D-Ala-|-D-Ala. Also transpeptidation of peptidyl-alanyl moieties that are N-acyl substituents of D-alanine.</text>
        <dbReference type="EC" id="3.4.16.4"/>
    </reaction>
</comment>
<dbReference type="InterPro" id="IPR001460">
    <property type="entry name" value="PCN-bd_Tpept"/>
</dbReference>
<dbReference type="GO" id="GO:0008955">
    <property type="term" value="F:peptidoglycan glycosyltransferase activity"/>
    <property type="evidence" value="ECO:0007669"/>
    <property type="project" value="UniProtKB-EC"/>
</dbReference>
<dbReference type="InterPro" id="IPR036950">
    <property type="entry name" value="PBP_transglycosylase"/>
</dbReference>
<dbReference type="Pfam" id="PF00905">
    <property type="entry name" value="Transpeptidase"/>
    <property type="match status" value="1"/>
</dbReference>
<keyword evidence="5" id="KW-0121">Carboxypeptidase</keyword>
<dbReference type="PANTHER" id="PTHR32282">
    <property type="entry name" value="BINDING PROTEIN TRANSPEPTIDASE, PUTATIVE-RELATED"/>
    <property type="match status" value="1"/>
</dbReference>
<name>A0A1F7XXW2_9BACT</name>
<accession>A0A1F7XXW2</accession>
<keyword evidence="4" id="KW-1003">Cell membrane</keyword>
<evidence type="ECO:0000256" key="7">
    <source>
        <dbReference type="ARBA" id="ARBA00022676"/>
    </source>
</evidence>
<dbReference type="GO" id="GO:0008360">
    <property type="term" value="P:regulation of cell shape"/>
    <property type="evidence" value="ECO:0007669"/>
    <property type="project" value="UniProtKB-KW"/>
</dbReference>
<keyword evidence="8" id="KW-0808">Transferase</keyword>
<dbReference type="GO" id="GO:0071555">
    <property type="term" value="P:cell wall organization"/>
    <property type="evidence" value="ECO:0007669"/>
    <property type="project" value="UniProtKB-KW"/>
</dbReference>
<dbReference type="Gene3D" id="1.10.3810.10">
    <property type="entry name" value="Biosynthetic peptidoglycan transglycosylase-like"/>
    <property type="match status" value="1"/>
</dbReference>
<reference evidence="19 20" key="1">
    <citation type="journal article" date="2016" name="Nat. Commun.">
        <title>Thousands of microbial genomes shed light on interconnected biogeochemical processes in an aquifer system.</title>
        <authorList>
            <person name="Anantharaman K."/>
            <person name="Brown C.T."/>
            <person name="Hug L.A."/>
            <person name="Sharon I."/>
            <person name="Castelle C.J."/>
            <person name="Probst A.J."/>
            <person name="Thomas B.C."/>
            <person name="Singh A."/>
            <person name="Wilkins M.J."/>
            <person name="Karaoz U."/>
            <person name="Brodie E.L."/>
            <person name="Williams K.H."/>
            <person name="Hubbard S.S."/>
            <person name="Banfield J.F."/>
        </authorList>
    </citation>
    <scope>NUCLEOTIDE SEQUENCE [LARGE SCALE GENOMIC DNA]</scope>
</reference>
<dbReference type="Proteomes" id="UP000176741">
    <property type="component" value="Unassembled WGS sequence"/>
</dbReference>
<dbReference type="InterPro" id="IPR050396">
    <property type="entry name" value="Glycosyltr_51/Transpeptidase"/>
</dbReference>
<evidence type="ECO:0000256" key="12">
    <source>
        <dbReference type="ARBA" id="ARBA00023136"/>
    </source>
</evidence>